<evidence type="ECO:0000313" key="2">
    <source>
        <dbReference type="Proteomes" id="UP000291343"/>
    </source>
</evidence>
<dbReference type="InParanoid" id="A0A482XQB4"/>
<keyword evidence="2" id="KW-1185">Reference proteome</keyword>
<dbReference type="GO" id="GO:0005794">
    <property type="term" value="C:Golgi apparatus"/>
    <property type="evidence" value="ECO:0007669"/>
    <property type="project" value="TreeGrafter"/>
</dbReference>
<proteinExistence type="predicted"/>
<sequence length="76" mass="8260">DFNPENAKDCNQETLFGQHLLVCALQEMGSLILSLGTTANNLLNDQSCNLIEATMAVLIHPCQAARLAAAWCLRCI</sequence>
<protein>
    <submittedName>
        <fullName evidence="1">Uncharacterized protein</fullName>
    </submittedName>
</protein>
<comment type="caution">
    <text evidence="1">The sequence shown here is derived from an EMBL/GenBank/DDBJ whole genome shotgun (WGS) entry which is preliminary data.</text>
</comment>
<dbReference type="GO" id="GO:0006897">
    <property type="term" value="P:endocytosis"/>
    <property type="evidence" value="ECO:0007669"/>
    <property type="project" value="TreeGrafter"/>
</dbReference>
<dbReference type="AlphaFoldDB" id="A0A482XQB4"/>
<dbReference type="GO" id="GO:0005829">
    <property type="term" value="C:cytosol"/>
    <property type="evidence" value="ECO:0007669"/>
    <property type="project" value="GOC"/>
</dbReference>
<dbReference type="GO" id="GO:0008104">
    <property type="term" value="P:intracellular protein localization"/>
    <property type="evidence" value="ECO:0007669"/>
    <property type="project" value="TreeGrafter"/>
</dbReference>
<dbReference type="SMR" id="A0A482XQB4"/>
<dbReference type="PANTHER" id="PTHR21663:SF0">
    <property type="entry name" value="HEAT REPEAT-CONTAINING PROTEIN 5B"/>
    <property type="match status" value="1"/>
</dbReference>
<dbReference type="InterPro" id="IPR040108">
    <property type="entry name" value="Laa1/Sip1/HEATR5"/>
</dbReference>
<dbReference type="Proteomes" id="UP000291343">
    <property type="component" value="Unassembled WGS sequence"/>
</dbReference>
<dbReference type="GO" id="GO:0042147">
    <property type="term" value="P:retrograde transport, endosome to Golgi"/>
    <property type="evidence" value="ECO:0007669"/>
    <property type="project" value="TreeGrafter"/>
</dbReference>
<feature type="non-terminal residue" evidence="1">
    <location>
        <position position="76"/>
    </location>
</feature>
<dbReference type="EMBL" id="QKKF02003067">
    <property type="protein sequence ID" value="RZF47844.1"/>
    <property type="molecule type" value="Genomic_DNA"/>
</dbReference>
<dbReference type="GO" id="GO:0030139">
    <property type="term" value="C:endocytic vesicle"/>
    <property type="evidence" value="ECO:0007669"/>
    <property type="project" value="TreeGrafter"/>
</dbReference>
<organism evidence="1 2">
    <name type="scientific">Laodelphax striatellus</name>
    <name type="common">Small brown planthopper</name>
    <name type="synonym">Delphax striatella</name>
    <dbReference type="NCBI Taxonomy" id="195883"/>
    <lineage>
        <taxon>Eukaryota</taxon>
        <taxon>Metazoa</taxon>
        <taxon>Ecdysozoa</taxon>
        <taxon>Arthropoda</taxon>
        <taxon>Hexapoda</taxon>
        <taxon>Insecta</taxon>
        <taxon>Pterygota</taxon>
        <taxon>Neoptera</taxon>
        <taxon>Paraneoptera</taxon>
        <taxon>Hemiptera</taxon>
        <taxon>Auchenorrhyncha</taxon>
        <taxon>Fulgoroidea</taxon>
        <taxon>Delphacidae</taxon>
        <taxon>Criomorphinae</taxon>
        <taxon>Laodelphax</taxon>
    </lineage>
</organism>
<dbReference type="GO" id="GO:0016020">
    <property type="term" value="C:membrane"/>
    <property type="evidence" value="ECO:0007669"/>
    <property type="project" value="TreeGrafter"/>
</dbReference>
<gene>
    <name evidence="1" type="ORF">LSTR_LSTR015519</name>
</gene>
<feature type="non-terminal residue" evidence="1">
    <location>
        <position position="1"/>
    </location>
</feature>
<dbReference type="STRING" id="195883.A0A482XQB4"/>
<name>A0A482XQB4_LAOST</name>
<evidence type="ECO:0000313" key="1">
    <source>
        <dbReference type="EMBL" id="RZF47844.1"/>
    </source>
</evidence>
<dbReference type="OrthoDB" id="192608at2759"/>
<accession>A0A482XQB4</accession>
<dbReference type="PANTHER" id="PTHR21663">
    <property type="entry name" value="HYPOTHETICAL HEAT DOMAIN-CONTAINING"/>
    <property type="match status" value="1"/>
</dbReference>
<reference evidence="1 2" key="1">
    <citation type="journal article" date="2017" name="Gigascience">
        <title>Genome sequence of the small brown planthopper, Laodelphax striatellus.</title>
        <authorList>
            <person name="Zhu J."/>
            <person name="Jiang F."/>
            <person name="Wang X."/>
            <person name="Yang P."/>
            <person name="Bao Y."/>
            <person name="Zhao W."/>
            <person name="Wang W."/>
            <person name="Lu H."/>
            <person name="Wang Q."/>
            <person name="Cui N."/>
            <person name="Li J."/>
            <person name="Chen X."/>
            <person name="Luo L."/>
            <person name="Yu J."/>
            <person name="Kang L."/>
            <person name="Cui F."/>
        </authorList>
    </citation>
    <scope>NUCLEOTIDE SEQUENCE [LARGE SCALE GENOMIC DNA]</scope>
    <source>
        <strain evidence="1">Lst14</strain>
    </source>
</reference>